<dbReference type="InterPro" id="IPR051333">
    <property type="entry name" value="CLIP_Serine_Protease"/>
</dbReference>
<dbReference type="Pfam" id="PF00089">
    <property type="entry name" value="Trypsin"/>
    <property type="match status" value="1"/>
</dbReference>
<dbReference type="OrthoDB" id="8440449at2759"/>
<dbReference type="GO" id="GO:0006508">
    <property type="term" value="P:proteolysis"/>
    <property type="evidence" value="ECO:0007669"/>
    <property type="project" value="InterPro"/>
</dbReference>
<evidence type="ECO:0000256" key="1">
    <source>
        <dbReference type="SAM" id="SignalP"/>
    </source>
</evidence>
<keyword evidence="4" id="KW-1185">Reference proteome</keyword>
<keyword evidence="1" id="KW-0732">Signal</keyword>
<dbReference type="Proteomes" id="UP000008141">
    <property type="component" value="Unassembled WGS sequence"/>
</dbReference>
<feature type="chain" id="PRO_5003156559" description="Peptidase S1 domain-containing protein" evidence="1">
    <location>
        <begin position="22"/>
        <end position="387"/>
    </location>
</feature>
<dbReference type="InParanoid" id="E1ZM62"/>
<accession>E1ZM62</accession>
<dbReference type="InterPro" id="IPR009003">
    <property type="entry name" value="Peptidase_S1_PA"/>
</dbReference>
<dbReference type="SUPFAM" id="SSF50494">
    <property type="entry name" value="Trypsin-like serine proteases"/>
    <property type="match status" value="1"/>
</dbReference>
<dbReference type="InterPro" id="IPR033116">
    <property type="entry name" value="TRYPSIN_SER"/>
</dbReference>
<dbReference type="STRING" id="554065.E1ZM62"/>
<dbReference type="PANTHER" id="PTHR24260">
    <property type="match status" value="1"/>
</dbReference>
<sequence>MLPLLAVTVLASAAADRRALGDDGVNGAIHNGKDAPKGRQCVVDEFTGKPYTREQSLPKVRLGGYAQDSDSPSDFEERRAVRVVWNRRFNHKLNADHMNNDVALLLLDTPSTMPTLEMSLLPLRVCQKQLSPTGFSYASVPFDFFTNTMICAAGTRRPVSGMCHGDSGGPLIVRGAGAAQDLQVGITSWTRFPSGQCANISPDVFTDVAAVRKWIDAAILKLTAPLIGSLMGDLLVRGFNEEQVRATSAGKELKILSSPDYAFTALLARRPNAKASVMRRMVFEWRDRIGVTILQSNQMQVRVNSKVVRPGSWKKIKGGRLRFSDPLPGMNHTVTIEQPGLRIRISQPVKHRRTNSPWLDTWVTLTQPPTTALGGVLGRTLPTMLAA</sequence>
<dbReference type="PROSITE" id="PS00135">
    <property type="entry name" value="TRYPSIN_SER"/>
    <property type="match status" value="1"/>
</dbReference>
<proteinExistence type="predicted"/>
<dbReference type="InterPro" id="IPR043504">
    <property type="entry name" value="Peptidase_S1_PA_chymotrypsin"/>
</dbReference>
<dbReference type="PANTHER" id="PTHR24260:SF136">
    <property type="entry name" value="GH08193P-RELATED"/>
    <property type="match status" value="1"/>
</dbReference>
<protein>
    <recommendedName>
        <fullName evidence="2">Peptidase S1 domain-containing protein</fullName>
    </recommendedName>
</protein>
<dbReference type="AlphaFoldDB" id="E1ZM62"/>
<dbReference type="PROSITE" id="PS50240">
    <property type="entry name" value="TRYPSIN_DOM"/>
    <property type="match status" value="1"/>
</dbReference>
<dbReference type="KEGG" id="cvr:CHLNCDRAFT_137321"/>
<evidence type="ECO:0000259" key="2">
    <source>
        <dbReference type="PROSITE" id="PS50240"/>
    </source>
</evidence>
<dbReference type="Gene3D" id="2.40.10.10">
    <property type="entry name" value="Trypsin-like serine proteases"/>
    <property type="match status" value="1"/>
</dbReference>
<dbReference type="GeneID" id="17352364"/>
<dbReference type="EMBL" id="GL433853">
    <property type="protein sequence ID" value="EFN52948.1"/>
    <property type="molecule type" value="Genomic_DNA"/>
</dbReference>
<dbReference type="GO" id="GO:0004252">
    <property type="term" value="F:serine-type endopeptidase activity"/>
    <property type="evidence" value="ECO:0007669"/>
    <property type="project" value="InterPro"/>
</dbReference>
<dbReference type="RefSeq" id="XP_005845050.1">
    <property type="nucleotide sequence ID" value="XM_005844988.1"/>
</dbReference>
<reference evidence="3 4" key="1">
    <citation type="journal article" date="2010" name="Plant Cell">
        <title>The Chlorella variabilis NC64A genome reveals adaptation to photosymbiosis, coevolution with viruses, and cryptic sex.</title>
        <authorList>
            <person name="Blanc G."/>
            <person name="Duncan G."/>
            <person name="Agarkova I."/>
            <person name="Borodovsky M."/>
            <person name="Gurnon J."/>
            <person name="Kuo A."/>
            <person name="Lindquist E."/>
            <person name="Lucas S."/>
            <person name="Pangilinan J."/>
            <person name="Polle J."/>
            <person name="Salamov A."/>
            <person name="Terry A."/>
            <person name="Yamada T."/>
            <person name="Dunigan D.D."/>
            <person name="Grigoriev I.V."/>
            <person name="Claverie J.M."/>
            <person name="Van Etten J.L."/>
        </authorList>
    </citation>
    <scope>NUCLEOTIDE SEQUENCE [LARGE SCALE GENOMIC DNA]</scope>
    <source>
        <strain evidence="3 4">NC64A</strain>
    </source>
</reference>
<gene>
    <name evidence="3" type="ORF">CHLNCDRAFT_137321</name>
</gene>
<evidence type="ECO:0000313" key="3">
    <source>
        <dbReference type="EMBL" id="EFN52948.1"/>
    </source>
</evidence>
<dbReference type="eggNOG" id="KOG3627">
    <property type="taxonomic scope" value="Eukaryota"/>
</dbReference>
<dbReference type="SMART" id="SM00020">
    <property type="entry name" value="Tryp_SPc"/>
    <property type="match status" value="1"/>
</dbReference>
<name>E1ZM62_CHLVA</name>
<dbReference type="InterPro" id="IPR001254">
    <property type="entry name" value="Trypsin_dom"/>
</dbReference>
<feature type="domain" description="Peptidase S1" evidence="2">
    <location>
        <begin position="1"/>
        <end position="220"/>
    </location>
</feature>
<organism evidence="4">
    <name type="scientific">Chlorella variabilis</name>
    <name type="common">Green alga</name>
    <dbReference type="NCBI Taxonomy" id="554065"/>
    <lineage>
        <taxon>Eukaryota</taxon>
        <taxon>Viridiplantae</taxon>
        <taxon>Chlorophyta</taxon>
        <taxon>core chlorophytes</taxon>
        <taxon>Trebouxiophyceae</taxon>
        <taxon>Chlorellales</taxon>
        <taxon>Chlorellaceae</taxon>
        <taxon>Chlorella clade</taxon>
        <taxon>Chlorella</taxon>
    </lineage>
</organism>
<feature type="signal peptide" evidence="1">
    <location>
        <begin position="1"/>
        <end position="21"/>
    </location>
</feature>
<evidence type="ECO:0000313" key="4">
    <source>
        <dbReference type="Proteomes" id="UP000008141"/>
    </source>
</evidence>